<dbReference type="EMBL" id="JAQOWY010000410">
    <property type="protein sequence ID" value="KAK1842483.1"/>
    <property type="molecule type" value="Genomic_DNA"/>
</dbReference>
<keyword evidence="3" id="KW-1185">Reference proteome</keyword>
<evidence type="ECO:0000313" key="3">
    <source>
        <dbReference type="Proteomes" id="UP001243330"/>
    </source>
</evidence>
<dbReference type="Proteomes" id="UP001243330">
    <property type="component" value="Unassembled WGS sequence"/>
</dbReference>
<proteinExistence type="predicted"/>
<gene>
    <name evidence="2" type="ORF">CCHR01_14866</name>
</gene>
<evidence type="ECO:0000313" key="2">
    <source>
        <dbReference type="EMBL" id="KAK1842483.1"/>
    </source>
</evidence>
<protein>
    <submittedName>
        <fullName evidence="2">Uncharacterized protein</fullName>
    </submittedName>
</protein>
<organism evidence="2 3">
    <name type="scientific">Colletotrichum chrysophilum</name>
    <dbReference type="NCBI Taxonomy" id="1836956"/>
    <lineage>
        <taxon>Eukaryota</taxon>
        <taxon>Fungi</taxon>
        <taxon>Dikarya</taxon>
        <taxon>Ascomycota</taxon>
        <taxon>Pezizomycotina</taxon>
        <taxon>Sordariomycetes</taxon>
        <taxon>Hypocreomycetidae</taxon>
        <taxon>Glomerellales</taxon>
        <taxon>Glomerellaceae</taxon>
        <taxon>Colletotrichum</taxon>
        <taxon>Colletotrichum gloeosporioides species complex</taxon>
    </lineage>
</organism>
<name>A0AAD9A6P2_9PEZI</name>
<dbReference type="AlphaFoldDB" id="A0AAD9A6P2"/>
<feature type="compositionally biased region" description="Basic and acidic residues" evidence="1">
    <location>
        <begin position="36"/>
        <end position="52"/>
    </location>
</feature>
<accession>A0AAD9A6P2</accession>
<comment type="caution">
    <text evidence="2">The sequence shown here is derived from an EMBL/GenBank/DDBJ whole genome shotgun (WGS) entry which is preliminary data.</text>
</comment>
<sequence length="69" mass="7556">MHAARSGAAAPCRDRNRRQTQQQQQQQQMDGTQRGEGSRDKNSGDEWRREGECEVAAAAGGGWRGSVVV</sequence>
<reference evidence="2" key="1">
    <citation type="submission" date="2023-01" db="EMBL/GenBank/DDBJ databases">
        <title>Colletotrichum chrysophilum M932 genome sequence.</title>
        <authorList>
            <person name="Baroncelli R."/>
        </authorList>
    </citation>
    <scope>NUCLEOTIDE SEQUENCE</scope>
    <source>
        <strain evidence="2">M932</strain>
    </source>
</reference>
<evidence type="ECO:0000256" key="1">
    <source>
        <dbReference type="SAM" id="MobiDB-lite"/>
    </source>
</evidence>
<feature type="region of interest" description="Disordered" evidence="1">
    <location>
        <begin position="1"/>
        <end position="52"/>
    </location>
</feature>
<feature type="compositionally biased region" description="Low complexity" evidence="1">
    <location>
        <begin position="19"/>
        <end position="32"/>
    </location>
</feature>